<feature type="compositionally biased region" description="Polar residues" evidence="1">
    <location>
        <begin position="11"/>
        <end position="29"/>
    </location>
</feature>
<proteinExistence type="predicted"/>
<organism evidence="2 3">
    <name type="scientific">Geodia barretti</name>
    <name type="common">Barrett's horny sponge</name>
    <dbReference type="NCBI Taxonomy" id="519541"/>
    <lineage>
        <taxon>Eukaryota</taxon>
        <taxon>Metazoa</taxon>
        <taxon>Porifera</taxon>
        <taxon>Demospongiae</taxon>
        <taxon>Heteroscleromorpha</taxon>
        <taxon>Tetractinellida</taxon>
        <taxon>Astrophorina</taxon>
        <taxon>Geodiidae</taxon>
        <taxon>Geodia</taxon>
    </lineage>
</organism>
<dbReference type="InterPro" id="IPR011029">
    <property type="entry name" value="DEATH-like_dom_sf"/>
</dbReference>
<comment type="caution">
    <text evidence="2">The sequence shown here is derived from an EMBL/GenBank/DDBJ whole genome shotgun (WGS) entry which is preliminary data.</text>
</comment>
<dbReference type="SUPFAM" id="SSF47986">
    <property type="entry name" value="DEATH domain"/>
    <property type="match status" value="1"/>
</dbReference>
<dbReference type="Proteomes" id="UP001174909">
    <property type="component" value="Unassembled WGS sequence"/>
</dbReference>
<reference evidence="2" key="1">
    <citation type="submission" date="2023-03" db="EMBL/GenBank/DDBJ databases">
        <authorList>
            <person name="Steffen K."/>
            <person name="Cardenas P."/>
        </authorList>
    </citation>
    <scope>NUCLEOTIDE SEQUENCE</scope>
</reference>
<evidence type="ECO:0000256" key="1">
    <source>
        <dbReference type="SAM" id="MobiDB-lite"/>
    </source>
</evidence>
<evidence type="ECO:0000313" key="2">
    <source>
        <dbReference type="EMBL" id="CAI7994903.1"/>
    </source>
</evidence>
<dbReference type="Gene3D" id="1.10.533.10">
    <property type="entry name" value="Death Domain, Fas"/>
    <property type="match status" value="1"/>
</dbReference>
<name>A0AA35QXX8_GEOBA</name>
<evidence type="ECO:0000313" key="3">
    <source>
        <dbReference type="Proteomes" id="UP001174909"/>
    </source>
</evidence>
<keyword evidence="3" id="KW-1185">Reference proteome</keyword>
<dbReference type="EMBL" id="CASHTH010000232">
    <property type="protein sequence ID" value="CAI7994903.1"/>
    <property type="molecule type" value="Genomic_DNA"/>
</dbReference>
<feature type="region of interest" description="Disordered" evidence="1">
    <location>
        <begin position="1"/>
        <end position="29"/>
    </location>
</feature>
<accession>A0AA35QXX8</accession>
<sequence>MTLSYGRGALQQHTSGTEQSAVSQSLPLPRSESNGGILGINDHFNVVSQLNDVADKWKSVGEALGLPPSVLDEIGADNRHVCKRCLSEMVKEWLNQSHKTEHFGVPSWKMLVWAVAHPNGGNNHALAQKIAAIHTMPPTLPLYQSQFAPPPPTHL</sequence>
<dbReference type="CDD" id="cd01670">
    <property type="entry name" value="Death"/>
    <property type="match status" value="1"/>
</dbReference>
<protein>
    <recommendedName>
        <fullName evidence="4">Death domain-containing protein</fullName>
    </recommendedName>
</protein>
<evidence type="ECO:0008006" key="4">
    <source>
        <dbReference type="Google" id="ProtNLM"/>
    </source>
</evidence>
<dbReference type="AlphaFoldDB" id="A0AA35QXX8"/>
<gene>
    <name evidence="2" type="ORF">GBAR_LOCUS1570</name>
</gene>